<dbReference type="AlphaFoldDB" id="A0A1Q5U3H5"/>
<dbReference type="GO" id="GO:0006298">
    <property type="term" value="P:mismatch repair"/>
    <property type="evidence" value="ECO:0007669"/>
    <property type="project" value="InterPro"/>
</dbReference>
<dbReference type="SUPFAM" id="SSF55874">
    <property type="entry name" value="ATPase domain of HSP90 chaperone/DNA topoisomerase II/histidine kinase"/>
    <property type="match status" value="1"/>
</dbReference>
<gene>
    <name evidence="4" type="ORF">PENSUB_6178</name>
</gene>
<dbReference type="InterPro" id="IPR036890">
    <property type="entry name" value="HATPase_C_sf"/>
</dbReference>
<keyword evidence="5" id="KW-1185">Reference proteome</keyword>
<feature type="region of interest" description="Disordered" evidence="2">
    <location>
        <begin position="404"/>
        <end position="469"/>
    </location>
</feature>
<dbReference type="InterPro" id="IPR037198">
    <property type="entry name" value="MutL_C_sf"/>
</dbReference>
<dbReference type="Pfam" id="PF13589">
    <property type="entry name" value="HATPase_c_3"/>
    <property type="match status" value="1"/>
</dbReference>
<protein>
    <submittedName>
        <fullName evidence="4">DNA mismatch repair protein MLH3</fullName>
    </submittedName>
</protein>
<comment type="similarity">
    <text evidence="1">Belongs to the DNA mismatch repair MutL/HexB family.</text>
</comment>
<evidence type="ECO:0000256" key="1">
    <source>
        <dbReference type="ARBA" id="ARBA00006082"/>
    </source>
</evidence>
<dbReference type="InterPro" id="IPR042121">
    <property type="entry name" value="MutL_C_regsub"/>
</dbReference>
<dbReference type="Proteomes" id="UP000186955">
    <property type="component" value="Unassembled WGS sequence"/>
</dbReference>
<accession>A0A1Q5U3H5</accession>
<dbReference type="SMART" id="SM00853">
    <property type="entry name" value="MutL_C"/>
    <property type="match status" value="1"/>
</dbReference>
<dbReference type="GO" id="GO:0005524">
    <property type="term" value="F:ATP binding"/>
    <property type="evidence" value="ECO:0007669"/>
    <property type="project" value="InterPro"/>
</dbReference>
<evidence type="ECO:0000313" key="4">
    <source>
        <dbReference type="EMBL" id="OKP06995.1"/>
    </source>
</evidence>
<dbReference type="PANTHER" id="PTHR10073:SF47">
    <property type="entry name" value="DNA MISMATCH REPAIR PROTEIN MLH3"/>
    <property type="match status" value="1"/>
</dbReference>
<dbReference type="SUPFAM" id="SSF118116">
    <property type="entry name" value="DNA mismatch repair protein MutL"/>
    <property type="match status" value="2"/>
</dbReference>
<dbReference type="InterPro" id="IPR038973">
    <property type="entry name" value="MutL/Mlh/Pms-like"/>
</dbReference>
<dbReference type="InterPro" id="IPR014790">
    <property type="entry name" value="MutL_C"/>
</dbReference>
<evidence type="ECO:0000259" key="3">
    <source>
        <dbReference type="SMART" id="SM00853"/>
    </source>
</evidence>
<proteinExistence type="inferred from homology"/>
<feature type="compositionally biased region" description="Polar residues" evidence="2">
    <location>
        <begin position="420"/>
        <end position="441"/>
    </location>
</feature>
<dbReference type="OrthoDB" id="429932at2759"/>
<organism evidence="4 5">
    <name type="scientific">Penicillium subrubescens</name>
    <dbReference type="NCBI Taxonomy" id="1316194"/>
    <lineage>
        <taxon>Eukaryota</taxon>
        <taxon>Fungi</taxon>
        <taxon>Dikarya</taxon>
        <taxon>Ascomycota</taxon>
        <taxon>Pezizomycotina</taxon>
        <taxon>Eurotiomycetes</taxon>
        <taxon>Eurotiomycetidae</taxon>
        <taxon>Eurotiales</taxon>
        <taxon>Aspergillaceae</taxon>
        <taxon>Penicillium</taxon>
    </lineage>
</organism>
<dbReference type="InterPro" id="IPR042120">
    <property type="entry name" value="MutL_C_dimsub"/>
</dbReference>
<feature type="domain" description="MutL C-terminal dimerisation" evidence="3">
    <location>
        <begin position="691"/>
        <end position="903"/>
    </location>
</feature>
<dbReference type="Gene3D" id="3.30.1370.100">
    <property type="entry name" value="MutL, C-terminal domain, regulatory subdomain"/>
    <property type="match status" value="1"/>
</dbReference>
<dbReference type="GO" id="GO:0140664">
    <property type="term" value="F:ATP-dependent DNA damage sensor activity"/>
    <property type="evidence" value="ECO:0007669"/>
    <property type="project" value="InterPro"/>
</dbReference>
<sequence length="976" mass="108356">MSSHGPTIQELPLDVAAKIKSSTSITHLHGVVVDLVKNSLDAGAQTILVSVDFKRGSCIVEDDGEGIRPAEFEPTGGLGKAHHTSKYRTPGAYGHRGLFLASLASLSLLTVTSRRVQHGSTNSVIFHHARPVARLTPAPAHQGPRLGEHGTCVAVNDLFGNMPVRVKSRALALEKPEELEREWDYLKYMLVSLVLANAQLSKLVASDVAREKRITIRPDDPPRGASLNHFALEMDLGRIGSILSQSGMLDSRNMESWRVISASIPRLTIHAAISTVPSPSKKIQFISLGKDPMLSRNSSNVLFNEVNRLMSMSDFGNTRSASDIATSIRSAPVTGRSESFNSMTSRNSARPVNKWPMFYIRIETESLQHLEDTDEPSPAAEKSLQWILDVLEAMILEFLKQQNMRPRARRQGRLPDRSHGTINTTRTSSARSDSLAQSRRNSSMKEGFDRGLKLPSLQRSKSANTGPQFSNWSRVKAAKKREDSTLGTGVVGTDLVCEYDRPSQEARLTSLLERRRNQLNRSQYFSPSDQPTIPHDNAIPAFRSIGGAQQNEPEHESSETPVDKLISWDDPHTGKTHQINSQTGQTVNLQAISAGSRSNSFLGTLQSLGRSRRPDPASSSSVWVNNLLDAWDNPTFARTEAPVPNLDTEVDHLQNQARSHHCHEDIETLFGTQVTKFRGKLQRQSLATATIIAQVDQKFILAKFDTTQPHATVDPDSNGVLVLIDQHAADERCRVEKLFEDMFISPRSLDRNDQIQTVEIDPISFDISATEALLFRKYLDFFRNWGIAYSINAKAGSEATVQVYALPTLIAERCRLEPNLIVDLLRREIWNSEEENGKPPGSKRSTRKFSMGYGDDGEDFFTDKTGEVAAHPWVQKMSGCPQSILDVLNSRACRGAIMFNDPLDIQECKALVTRLSRCAFPFQCAHGRPSMIPILDLRPQPGTDPLNSHSGTMGSEFDEHQAELDFLEAFRAQYVH</sequence>
<dbReference type="GO" id="GO:0032300">
    <property type="term" value="C:mismatch repair complex"/>
    <property type="evidence" value="ECO:0007669"/>
    <property type="project" value="InterPro"/>
</dbReference>
<dbReference type="Gene3D" id="3.30.565.10">
    <property type="entry name" value="Histidine kinase-like ATPase, C-terminal domain"/>
    <property type="match status" value="1"/>
</dbReference>
<comment type="caution">
    <text evidence="4">The sequence shown here is derived from an EMBL/GenBank/DDBJ whole genome shotgun (WGS) entry which is preliminary data.</text>
</comment>
<feature type="compositionally biased region" description="Polar residues" evidence="2">
    <location>
        <begin position="457"/>
        <end position="469"/>
    </location>
</feature>
<evidence type="ECO:0000313" key="5">
    <source>
        <dbReference type="Proteomes" id="UP000186955"/>
    </source>
</evidence>
<evidence type="ECO:0000256" key="2">
    <source>
        <dbReference type="SAM" id="MobiDB-lite"/>
    </source>
</evidence>
<dbReference type="EMBL" id="MNBE01000585">
    <property type="protein sequence ID" value="OKP06995.1"/>
    <property type="molecule type" value="Genomic_DNA"/>
</dbReference>
<dbReference type="Pfam" id="PF08676">
    <property type="entry name" value="MutL_C"/>
    <property type="match status" value="1"/>
</dbReference>
<dbReference type="GO" id="GO:0016887">
    <property type="term" value="F:ATP hydrolysis activity"/>
    <property type="evidence" value="ECO:0007669"/>
    <property type="project" value="InterPro"/>
</dbReference>
<reference evidence="4 5" key="1">
    <citation type="submission" date="2016-10" db="EMBL/GenBank/DDBJ databases">
        <title>Genome sequence of the ascomycete fungus Penicillium subrubescens.</title>
        <authorList>
            <person name="De Vries R.P."/>
            <person name="Peng M."/>
            <person name="Dilokpimol A."/>
            <person name="Hilden K."/>
            <person name="Makela M.R."/>
            <person name="Grigoriev I."/>
            <person name="Riley R."/>
            <person name="Granchi Z."/>
        </authorList>
    </citation>
    <scope>NUCLEOTIDE SEQUENCE [LARGE SCALE GENOMIC DNA]</scope>
    <source>
        <strain evidence="4 5">CBS 132785</strain>
    </source>
</reference>
<dbReference type="PANTHER" id="PTHR10073">
    <property type="entry name" value="DNA MISMATCH REPAIR PROTEIN MLH, PMS, MUTL"/>
    <property type="match status" value="1"/>
</dbReference>
<dbReference type="Gene3D" id="3.30.1540.20">
    <property type="entry name" value="MutL, C-terminal domain, dimerisation subdomain"/>
    <property type="match status" value="1"/>
</dbReference>
<name>A0A1Q5U3H5_9EURO</name>
<dbReference type="STRING" id="1316194.A0A1Q5U3H5"/>